<protein>
    <submittedName>
        <fullName evidence="1">Uncharacterized protein</fullName>
    </submittedName>
</protein>
<proteinExistence type="predicted"/>
<evidence type="ECO:0000313" key="1">
    <source>
        <dbReference type="EMBL" id="MXP47761.1"/>
    </source>
</evidence>
<keyword evidence="2" id="KW-1185">Reference proteome</keyword>
<dbReference type="Proteomes" id="UP000471435">
    <property type="component" value="Unassembled WGS sequence"/>
</dbReference>
<reference evidence="1 2" key="1">
    <citation type="submission" date="2019-12" db="EMBL/GenBank/DDBJ databases">
        <title>Genomic-based taxomic classification of the family Erythrobacteraceae.</title>
        <authorList>
            <person name="Xu L."/>
        </authorList>
    </citation>
    <scope>NUCLEOTIDE SEQUENCE [LARGE SCALE GENOMIC DNA]</scope>
    <source>
        <strain evidence="1 2">SW-109</strain>
    </source>
</reference>
<gene>
    <name evidence="1" type="ORF">GRI43_10240</name>
</gene>
<dbReference type="AlphaFoldDB" id="A0A6I4V373"/>
<dbReference type="RefSeq" id="WP_160731020.1">
    <property type="nucleotide sequence ID" value="NZ_CANLWR010000002.1"/>
</dbReference>
<dbReference type="EMBL" id="WTYP01000002">
    <property type="protein sequence ID" value="MXP47761.1"/>
    <property type="molecule type" value="Genomic_DNA"/>
</dbReference>
<evidence type="ECO:0000313" key="2">
    <source>
        <dbReference type="Proteomes" id="UP000471435"/>
    </source>
</evidence>
<comment type="caution">
    <text evidence="1">The sequence shown here is derived from an EMBL/GenBank/DDBJ whole genome shotgun (WGS) entry which is preliminary data.</text>
</comment>
<organism evidence="1 2">
    <name type="scientific">Pontixanthobacter luteolus</name>
    <dbReference type="NCBI Taxonomy" id="295089"/>
    <lineage>
        <taxon>Bacteria</taxon>
        <taxon>Pseudomonadati</taxon>
        <taxon>Pseudomonadota</taxon>
        <taxon>Alphaproteobacteria</taxon>
        <taxon>Sphingomonadales</taxon>
        <taxon>Erythrobacteraceae</taxon>
        <taxon>Pontixanthobacter</taxon>
    </lineage>
</organism>
<name>A0A6I4V373_9SPHN</name>
<accession>A0A6I4V373</accession>
<dbReference type="OrthoDB" id="7428978at2"/>
<sequence>MTQVQKALILASAMLGVALLAVNDILPGQFAEFSPLALLVFLPWVLNSKGQAKTGGACK</sequence>